<feature type="domain" description="DH" evidence="3">
    <location>
        <begin position="245"/>
        <end position="423"/>
    </location>
</feature>
<evidence type="ECO:0000256" key="2">
    <source>
        <dbReference type="SAM" id="MobiDB-lite"/>
    </source>
</evidence>
<keyword evidence="1" id="KW-0175">Coiled coil</keyword>
<comment type="caution">
    <text evidence="4">The sequence shown here is derived from an EMBL/GenBank/DDBJ whole genome shotgun (WGS) entry which is preliminary data.</text>
</comment>
<feature type="region of interest" description="Disordered" evidence="2">
    <location>
        <begin position="849"/>
        <end position="880"/>
    </location>
</feature>
<feature type="coiled-coil region" evidence="1">
    <location>
        <begin position="741"/>
        <end position="768"/>
    </location>
</feature>
<evidence type="ECO:0000256" key="1">
    <source>
        <dbReference type="SAM" id="Coils"/>
    </source>
</evidence>
<feature type="compositionally biased region" description="Basic and acidic residues" evidence="2">
    <location>
        <begin position="786"/>
        <end position="797"/>
    </location>
</feature>
<evidence type="ECO:0000313" key="5">
    <source>
        <dbReference type="Proteomes" id="UP000307173"/>
    </source>
</evidence>
<dbReference type="Proteomes" id="UP000307173">
    <property type="component" value="Unassembled WGS sequence"/>
</dbReference>
<dbReference type="EMBL" id="SELW01000033">
    <property type="protein sequence ID" value="TID31290.1"/>
    <property type="molecule type" value="Genomic_DNA"/>
</dbReference>
<feature type="compositionally biased region" description="Polar residues" evidence="2">
    <location>
        <begin position="1069"/>
        <end position="1083"/>
    </location>
</feature>
<dbReference type="GO" id="GO:0005085">
    <property type="term" value="F:guanyl-nucleotide exchange factor activity"/>
    <property type="evidence" value="ECO:0007669"/>
    <property type="project" value="InterPro"/>
</dbReference>
<accession>A0A4V4NGB2</accession>
<dbReference type="STRING" id="52247.A0A4V4NGB2"/>
<feature type="region of interest" description="Disordered" evidence="2">
    <location>
        <begin position="1046"/>
        <end position="1083"/>
    </location>
</feature>
<evidence type="ECO:0000313" key="4">
    <source>
        <dbReference type="EMBL" id="TID31290.1"/>
    </source>
</evidence>
<proteinExistence type="predicted"/>
<dbReference type="Pfam" id="PF25351">
    <property type="entry name" value="PH_BUD3_C"/>
    <property type="match status" value="1"/>
</dbReference>
<evidence type="ECO:0000259" key="3">
    <source>
        <dbReference type="SMART" id="SM00325"/>
    </source>
</evidence>
<dbReference type="SMART" id="SM00325">
    <property type="entry name" value="RhoGEF"/>
    <property type="match status" value="1"/>
</dbReference>
<feature type="region of interest" description="Disordered" evidence="2">
    <location>
        <begin position="786"/>
        <end position="810"/>
    </location>
</feature>
<gene>
    <name evidence="4" type="ORF">CANINC_000131</name>
</gene>
<sequence>MFKSTSKYQINQTTEDVVNEKYWIQRFPNAAYFHVYNTVLGDVFAMIYNNNLKDSSNHTLSSFIIAKHGCSVHPIIDISPNTKYYPAIQNLAEKYQSSKVRKALAVSLLKTFADLSRATTERLYEQANLSDKSFDWDETQAGLLASQMELLDTRPPFDIGSYLYELGYLTSNLSTSSYIVDVVYTDDQNEEITEKNNTLALMLGRQLDTLFDSLTEYSPEPTEKVYKAPSNNGTKMDDNELIQSICDELISVQTNYTVMLVQFLQNFIVPLRTQILENKLPGFTMNQINQIFPPTIDEVTRINCIFLDMLKLAQPYGSYEILKACGTTIPYFYKAQMRHEAAIKNFNANLNIFSNRLSKIGRSDLLSFDQRHIETCIYSSLSLVKLQLIIQRLVKNKEWPDELKENVNKYAESCDNTISSFAKDNLKPYNGRVFTPTGKIITELAKGWPAELQFGWLTRRVVAVFDTTDLLVAGMKNRAVIIVFSDHVLFLSIDDDNYYADYWDDSNIHKPSISDMLIHSLTNETPLNKIPNMTVQAWANINDLYAFHYSTSSNTPKSFVRFFNEKSPEFSGIYMIDKVSGKYVTEVIARSKILNKSQSFHLFCGTIEEDNEKKKVYYTAHERNLYLNEETRSPFVVLFNKPYNEQLLDEYNVYAFITLNFINPTTVRLEGLSRCLFDDVSGNEKFTYNVNLESLSETLSLILTELFTTHMSLYNSIMVDYLLKNNGKVNKRAHEVLTTTLKENDLEKQQIVEQLEKLKRERQIINDINTKKVDRKKSLELLEEKEVDNDAGKRKIETSSPKAAPTTSKNKKGFFSFFKSKKQVSTKKDTERKSSVIYKRISSITKSADPVTELKPANPKKERAPKRPSQAFASSTLGTKPIEKESQVEKVEVNNFDASGKESGRDNETTASTAIYVNSRFEFPMEPEVEQTNTPKYAHLKGENSHNRGYKDSVDLMGAFQSPVKAVEPVKNNYDDDLFELNNKGDDLNSVKQQVDDNLLQLQTTEATDLTKQKDLVIKEEVGQDEQHANKNLWRDLTKPNKIETFDANGKLTPPSTPKMVGSPVFTKTPISPNTPKTQSSPRVIRVPNNNERVIRSPGRATNGGKPFSFINQMESVPHLSPQPYNPTVSPVLPKIHKSESFYVRFKQLRDEQDKRLKQYGIARVPDFTQLSLNDQSILKSGFIVVDDTLQEHSETTTLSGQKILDKSTAEECTATENTGQGFKVKVIDSKVVHKSPQRHVSTTSSVYATTEDESGVSFKNFASIPIREDEEIYNSAFDLNNESVSVDEDILGLNLDMRDMSMISFSDITLNENDDSFVRTSNHKRNDVSNGDFSLVRDESYSYLGEILHPKMKRDKTEYDIVLKRRLADSKSVGWMGKYLGE</sequence>
<dbReference type="InterPro" id="IPR000219">
    <property type="entry name" value="DH_dom"/>
</dbReference>
<protein>
    <recommendedName>
        <fullName evidence="3">DH domain-containing protein</fullName>
    </recommendedName>
</protein>
<keyword evidence="5" id="KW-1185">Reference proteome</keyword>
<dbReference type="OrthoDB" id="4066896at2759"/>
<reference evidence="4 5" key="1">
    <citation type="journal article" date="2019" name="Front. Genet.">
        <title>Whole-Genome Sequencing of the Opportunistic Yeast Pathogen Candida inconspicua Uncovers Its Hybrid Origin.</title>
        <authorList>
            <person name="Mixao V."/>
            <person name="Hansen A.P."/>
            <person name="Saus E."/>
            <person name="Boekhout T."/>
            <person name="Lass-Florl C."/>
            <person name="Gabaldon T."/>
        </authorList>
    </citation>
    <scope>NUCLEOTIDE SEQUENCE [LARGE SCALE GENOMIC DNA]</scope>
    <source>
        <strain evidence="4 5">CBS 180</strain>
    </source>
</reference>
<dbReference type="InterPro" id="IPR021895">
    <property type="entry name" value="Bud3_N"/>
</dbReference>
<organism evidence="4 5">
    <name type="scientific">Pichia inconspicua</name>
    <dbReference type="NCBI Taxonomy" id="52247"/>
    <lineage>
        <taxon>Eukaryota</taxon>
        <taxon>Fungi</taxon>
        <taxon>Dikarya</taxon>
        <taxon>Ascomycota</taxon>
        <taxon>Saccharomycotina</taxon>
        <taxon>Pichiomycetes</taxon>
        <taxon>Pichiales</taxon>
        <taxon>Pichiaceae</taxon>
        <taxon>Pichia</taxon>
    </lineage>
</organism>
<dbReference type="InterPro" id="IPR057454">
    <property type="entry name" value="Bud3_C"/>
</dbReference>
<dbReference type="Pfam" id="PF12015">
    <property type="entry name" value="Bud3_N"/>
    <property type="match status" value="1"/>
</dbReference>
<name>A0A4V4NGB2_9ASCO</name>